<dbReference type="WBParaSite" id="scaffold22884_cov147.g20001">
    <property type="protein sequence ID" value="scaffold22884_cov147.g20001"/>
    <property type="gene ID" value="scaffold22884_cov147.g20001"/>
</dbReference>
<protein>
    <submittedName>
        <fullName evidence="2">Uncharacterized protein</fullName>
    </submittedName>
</protein>
<reference evidence="2" key="1">
    <citation type="submission" date="2022-11" db="UniProtKB">
        <authorList>
            <consortium name="WormBaseParasite"/>
        </authorList>
    </citation>
    <scope>IDENTIFICATION</scope>
</reference>
<organism evidence="1 2">
    <name type="scientific">Meloidogyne javanica</name>
    <name type="common">Root-knot nematode worm</name>
    <dbReference type="NCBI Taxonomy" id="6303"/>
    <lineage>
        <taxon>Eukaryota</taxon>
        <taxon>Metazoa</taxon>
        <taxon>Ecdysozoa</taxon>
        <taxon>Nematoda</taxon>
        <taxon>Chromadorea</taxon>
        <taxon>Rhabditida</taxon>
        <taxon>Tylenchina</taxon>
        <taxon>Tylenchomorpha</taxon>
        <taxon>Tylenchoidea</taxon>
        <taxon>Meloidogynidae</taxon>
        <taxon>Meloidogyninae</taxon>
        <taxon>Meloidogyne</taxon>
        <taxon>Meloidogyne incognita group</taxon>
    </lineage>
</organism>
<sequence>MLYMTYAGAAPSLVSCGNHQFGEKTAKERCNALSRLLGDPKSLGCDNSTLTWKSQFNSVNVEFGHHW</sequence>
<dbReference type="AlphaFoldDB" id="A0A915M211"/>
<dbReference type="Proteomes" id="UP000887561">
    <property type="component" value="Unplaced"/>
</dbReference>
<evidence type="ECO:0000313" key="1">
    <source>
        <dbReference type="Proteomes" id="UP000887561"/>
    </source>
</evidence>
<accession>A0A915M211</accession>
<evidence type="ECO:0000313" key="2">
    <source>
        <dbReference type="WBParaSite" id="scaffold22884_cov147.g20001"/>
    </source>
</evidence>
<keyword evidence="1" id="KW-1185">Reference proteome</keyword>
<name>A0A915M211_MELJA</name>
<proteinExistence type="predicted"/>